<dbReference type="InterPro" id="IPR050194">
    <property type="entry name" value="Glycosyltransferase_grp1"/>
</dbReference>
<evidence type="ECO:0000313" key="4">
    <source>
        <dbReference type="Proteomes" id="UP000179129"/>
    </source>
</evidence>
<sequence>MARRAEKLRIGITCYPTFGGSGVLATELGKQLALQGHEIHFISYALPYRLKGFYSNVYFHEVQVSSYPLFEYQPYTLTLAVKMHAVTEEYGLDLLHVHYAIPHATSAWIAKEMLGRDHPIKVITTLHGTDITLVGAEASFKSITRFSIERSDGVTAVSRYLHQHTVGEFQIKRAIEIIPNFVDTELFQRSPVKDCSRDMLAPDGSKVIIHISNMRPVKRMGDLIRVFAAVRSRIKARLILVGDGPERAGAYQLAEQLGVGGDCVFLGAQESIASLLNCSDLYLQTSATESFGLSILEALSTGVPVISTRCGGPEEVVLHGECGFLSEVGDVEDMAANSIRLLTDSDMHRAFSRKARERVIENYTIQDITARYEEYYHRVLQSPNSSGR</sequence>
<dbReference type="NCBIfam" id="TIGR03999">
    <property type="entry name" value="thiol_BshA"/>
    <property type="match status" value="1"/>
</dbReference>
<dbReference type="PANTHER" id="PTHR45947">
    <property type="entry name" value="SULFOQUINOVOSYL TRANSFERASE SQD2"/>
    <property type="match status" value="1"/>
</dbReference>
<evidence type="ECO:0000313" key="3">
    <source>
        <dbReference type="EMBL" id="OGG05381.1"/>
    </source>
</evidence>
<dbReference type="EMBL" id="MFIX01000057">
    <property type="protein sequence ID" value="OGG05381.1"/>
    <property type="molecule type" value="Genomic_DNA"/>
</dbReference>
<reference evidence="3 4" key="1">
    <citation type="journal article" date="2016" name="Nat. Commun.">
        <title>Thousands of microbial genomes shed light on interconnected biogeochemical processes in an aquifer system.</title>
        <authorList>
            <person name="Anantharaman K."/>
            <person name="Brown C.T."/>
            <person name="Hug L.A."/>
            <person name="Sharon I."/>
            <person name="Castelle C.J."/>
            <person name="Probst A.J."/>
            <person name="Thomas B.C."/>
            <person name="Singh A."/>
            <person name="Wilkins M.J."/>
            <person name="Karaoz U."/>
            <person name="Brodie E.L."/>
            <person name="Williams K.H."/>
            <person name="Hubbard S.S."/>
            <person name="Banfield J.F."/>
        </authorList>
    </citation>
    <scope>NUCLEOTIDE SEQUENCE [LARGE SCALE GENOMIC DNA]</scope>
</reference>
<dbReference type="Pfam" id="PF13439">
    <property type="entry name" value="Glyco_transf_4"/>
    <property type="match status" value="1"/>
</dbReference>
<protein>
    <submittedName>
        <fullName evidence="3">N-acetyl-alpha-D-glucosaminyl L-malate synthase BshA</fullName>
    </submittedName>
</protein>
<dbReference type="STRING" id="1817867.A3F83_15555"/>
<organism evidence="3 4">
    <name type="scientific">Candidatus Glassbacteria bacterium RIFCSPLOWO2_12_FULL_58_11</name>
    <dbReference type="NCBI Taxonomy" id="1817867"/>
    <lineage>
        <taxon>Bacteria</taxon>
        <taxon>Candidatus Glassiibacteriota</taxon>
    </lineage>
</organism>
<dbReference type="GO" id="GO:0016757">
    <property type="term" value="F:glycosyltransferase activity"/>
    <property type="evidence" value="ECO:0007669"/>
    <property type="project" value="InterPro"/>
</dbReference>
<gene>
    <name evidence="3" type="ORF">A3F83_15555</name>
</gene>
<dbReference type="SUPFAM" id="SSF53756">
    <property type="entry name" value="UDP-Glycosyltransferase/glycogen phosphorylase"/>
    <property type="match status" value="1"/>
</dbReference>
<feature type="domain" description="Glycosyl transferase family 1" evidence="1">
    <location>
        <begin position="200"/>
        <end position="358"/>
    </location>
</feature>
<dbReference type="GO" id="GO:0071793">
    <property type="term" value="P:bacillithiol biosynthetic process"/>
    <property type="evidence" value="ECO:0007669"/>
    <property type="project" value="InterPro"/>
</dbReference>
<dbReference type="Gene3D" id="3.40.50.2000">
    <property type="entry name" value="Glycogen Phosphorylase B"/>
    <property type="match status" value="2"/>
</dbReference>
<comment type="caution">
    <text evidence="3">The sequence shown here is derived from an EMBL/GenBank/DDBJ whole genome shotgun (WGS) entry which is preliminary data.</text>
</comment>
<dbReference type="InterPro" id="IPR028098">
    <property type="entry name" value="Glyco_trans_4-like_N"/>
</dbReference>
<dbReference type="Pfam" id="PF00534">
    <property type="entry name" value="Glycos_transf_1"/>
    <property type="match status" value="1"/>
</dbReference>
<dbReference type="AlphaFoldDB" id="A0A1F5YYW7"/>
<proteinExistence type="predicted"/>
<dbReference type="Proteomes" id="UP000179129">
    <property type="component" value="Unassembled WGS sequence"/>
</dbReference>
<evidence type="ECO:0000259" key="2">
    <source>
        <dbReference type="Pfam" id="PF13439"/>
    </source>
</evidence>
<dbReference type="PANTHER" id="PTHR45947:SF3">
    <property type="entry name" value="SULFOQUINOVOSYL TRANSFERASE SQD2"/>
    <property type="match status" value="1"/>
</dbReference>
<accession>A0A1F5YYW7</accession>
<feature type="domain" description="Glycosyltransferase subfamily 4-like N-terminal" evidence="2">
    <location>
        <begin position="18"/>
        <end position="185"/>
    </location>
</feature>
<name>A0A1F5YYW7_9BACT</name>
<dbReference type="InterPro" id="IPR023881">
    <property type="entry name" value="Thiol_BshA"/>
</dbReference>
<dbReference type="InterPro" id="IPR001296">
    <property type="entry name" value="Glyco_trans_1"/>
</dbReference>
<evidence type="ECO:0000259" key="1">
    <source>
        <dbReference type="Pfam" id="PF00534"/>
    </source>
</evidence>